<dbReference type="EMBL" id="ML977336">
    <property type="protein sequence ID" value="KAF2110919.1"/>
    <property type="molecule type" value="Genomic_DNA"/>
</dbReference>
<evidence type="ECO:0000256" key="7">
    <source>
        <dbReference type="ARBA" id="ARBA00023295"/>
    </source>
</evidence>
<keyword evidence="6" id="KW-0325">Glycoprotein</keyword>
<name>A0A6A5YUN7_9PLEO</name>
<dbReference type="Pfam" id="PF03663">
    <property type="entry name" value="Glyco_hydro_76"/>
    <property type="match status" value="1"/>
</dbReference>
<dbReference type="Proteomes" id="UP000799770">
    <property type="component" value="Unassembled WGS sequence"/>
</dbReference>
<accession>A0A6A5YUN7</accession>
<dbReference type="GO" id="GO:0008496">
    <property type="term" value="F:mannan endo-1,6-alpha-mannosidase activity"/>
    <property type="evidence" value="ECO:0007669"/>
    <property type="project" value="UniProtKB-EC"/>
</dbReference>
<dbReference type="InterPro" id="IPR014480">
    <property type="entry name" value="Mannan-1_6-alpha_mannosidase"/>
</dbReference>
<dbReference type="InterPro" id="IPR005198">
    <property type="entry name" value="Glyco_hydro_76"/>
</dbReference>
<evidence type="ECO:0000256" key="6">
    <source>
        <dbReference type="ARBA" id="ARBA00023180"/>
    </source>
</evidence>
<organism evidence="8 9">
    <name type="scientific">Lophiotrema nucula</name>
    <dbReference type="NCBI Taxonomy" id="690887"/>
    <lineage>
        <taxon>Eukaryota</taxon>
        <taxon>Fungi</taxon>
        <taxon>Dikarya</taxon>
        <taxon>Ascomycota</taxon>
        <taxon>Pezizomycotina</taxon>
        <taxon>Dothideomycetes</taxon>
        <taxon>Pleosporomycetidae</taxon>
        <taxon>Pleosporales</taxon>
        <taxon>Lophiotremataceae</taxon>
        <taxon>Lophiotrema</taxon>
    </lineage>
</organism>
<gene>
    <name evidence="8" type="ORF">BDV96DRAFT_457081</name>
</gene>
<reference evidence="8" key="1">
    <citation type="journal article" date="2020" name="Stud. Mycol.">
        <title>101 Dothideomycetes genomes: a test case for predicting lifestyles and emergence of pathogens.</title>
        <authorList>
            <person name="Haridas S."/>
            <person name="Albert R."/>
            <person name="Binder M."/>
            <person name="Bloem J."/>
            <person name="Labutti K."/>
            <person name="Salamov A."/>
            <person name="Andreopoulos B."/>
            <person name="Baker S."/>
            <person name="Barry K."/>
            <person name="Bills G."/>
            <person name="Bluhm B."/>
            <person name="Cannon C."/>
            <person name="Castanera R."/>
            <person name="Culley D."/>
            <person name="Daum C."/>
            <person name="Ezra D."/>
            <person name="Gonzalez J."/>
            <person name="Henrissat B."/>
            <person name="Kuo A."/>
            <person name="Liang C."/>
            <person name="Lipzen A."/>
            <person name="Lutzoni F."/>
            <person name="Magnuson J."/>
            <person name="Mondo S."/>
            <person name="Nolan M."/>
            <person name="Ohm R."/>
            <person name="Pangilinan J."/>
            <person name="Park H.-J."/>
            <person name="Ramirez L."/>
            <person name="Alfaro M."/>
            <person name="Sun H."/>
            <person name="Tritt A."/>
            <person name="Yoshinaga Y."/>
            <person name="Zwiers L.-H."/>
            <person name="Turgeon B."/>
            <person name="Goodwin S."/>
            <person name="Spatafora J."/>
            <person name="Crous P."/>
            <person name="Grigoriev I."/>
        </authorList>
    </citation>
    <scope>NUCLEOTIDE SEQUENCE</scope>
    <source>
        <strain evidence="8">CBS 627.86</strain>
    </source>
</reference>
<evidence type="ECO:0000256" key="4">
    <source>
        <dbReference type="ARBA" id="ARBA00022729"/>
    </source>
</evidence>
<dbReference type="SUPFAM" id="SSF48208">
    <property type="entry name" value="Six-hairpin glycosidases"/>
    <property type="match status" value="1"/>
</dbReference>
<dbReference type="PANTHER" id="PTHR12145">
    <property type="entry name" value="MANNAN ENDO-1,6-ALPHA-MANNOSIDASE DCW1"/>
    <property type="match status" value="1"/>
</dbReference>
<evidence type="ECO:0000313" key="9">
    <source>
        <dbReference type="Proteomes" id="UP000799770"/>
    </source>
</evidence>
<evidence type="ECO:0000256" key="3">
    <source>
        <dbReference type="ARBA" id="ARBA00012350"/>
    </source>
</evidence>
<evidence type="ECO:0000256" key="1">
    <source>
        <dbReference type="ARBA" id="ARBA00001452"/>
    </source>
</evidence>
<keyword evidence="9" id="KW-1185">Reference proteome</keyword>
<dbReference type="GO" id="GO:0016052">
    <property type="term" value="P:carbohydrate catabolic process"/>
    <property type="evidence" value="ECO:0007669"/>
    <property type="project" value="InterPro"/>
</dbReference>
<comment type="catalytic activity">
    <reaction evidence="1">
        <text>Random hydrolysis of (1-&gt;6)-alpha-D-mannosidic linkages in unbranched (1-&gt;6)-mannans.</text>
        <dbReference type="EC" id="3.2.1.101"/>
    </reaction>
</comment>
<dbReference type="PANTHER" id="PTHR12145:SF36">
    <property type="entry name" value="MANNAN ENDO-1,6-ALPHA-MANNOSIDASE DCW1"/>
    <property type="match status" value="1"/>
</dbReference>
<dbReference type="EC" id="3.2.1.101" evidence="3"/>
<dbReference type="Gene3D" id="1.50.10.20">
    <property type="match status" value="1"/>
</dbReference>
<dbReference type="OrthoDB" id="4187847at2759"/>
<evidence type="ECO:0000313" key="8">
    <source>
        <dbReference type="EMBL" id="KAF2110919.1"/>
    </source>
</evidence>
<feature type="non-terminal residue" evidence="8">
    <location>
        <position position="1"/>
    </location>
</feature>
<protein>
    <recommendedName>
        <fullName evidence="3">mannan endo-1,6-alpha-mannosidase</fullName>
        <ecNumber evidence="3">3.2.1.101</ecNumber>
    </recommendedName>
</protein>
<dbReference type="GO" id="GO:0009272">
    <property type="term" value="P:fungal-type cell wall biogenesis"/>
    <property type="evidence" value="ECO:0007669"/>
    <property type="project" value="TreeGrafter"/>
</dbReference>
<dbReference type="InterPro" id="IPR008928">
    <property type="entry name" value="6-hairpin_glycosidase_sf"/>
</dbReference>
<dbReference type="AlphaFoldDB" id="A0A6A5YUN7"/>
<keyword evidence="4" id="KW-0732">Signal</keyword>
<evidence type="ECO:0000256" key="2">
    <source>
        <dbReference type="ARBA" id="ARBA00009699"/>
    </source>
</evidence>
<keyword evidence="7" id="KW-0326">Glycosidase</keyword>
<proteinExistence type="inferred from homology"/>
<feature type="non-terminal residue" evidence="8">
    <location>
        <position position="279"/>
    </location>
</feature>
<comment type="similarity">
    <text evidence="2">Belongs to the glycosyl hydrolase 76 family.</text>
</comment>
<evidence type="ECO:0000256" key="5">
    <source>
        <dbReference type="ARBA" id="ARBA00022801"/>
    </source>
</evidence>
<keyword evidence="5 8" id="KW-0378">Hydrolase</keyword>
<sequence length="279" mass="29900">YWWISGSTLDGLATYFHTTGDAQYNTLVANTLLSQATGANDFMMPDATGNDDQAWWALAAMSAAEYGIPSPAGAPSWLVLAQNVFNEQKGRWNTAKCNGGLKWKINAGDAGYTYRSTISNGLFFQLAARLARFTGDADTLSWAEKAYDWSTSVGLIDGDFNVYDGTDDSKGDNGCADVNHDQWSYNTGVFLYGSAVMAAKTGDAKWTTRAQGFLGSIKRNFVNNGNLFESKCEGANGSIGTCNTDQQSFKGAVARWMGATATILPQMAPDVQIVIGSAA</sequence>